<dbReference type="InterPro" id="IPR003773">
    <property type="entry name" value="Menaquinone_biosynth"/>
</dbReference>
<dbReference type="Pfam" id="PF02621">
    <property type="entry name" value="VitK2_biosynth"/>
    <property type="match status" value="1"/>
</dbReference>
<keyword evidence="2" id="KW-0456">Lyase</keyword>
<dbReference type="GO" id="GO:0009234">
    <property type="term" value="P:menaquinone biosynthetic process"/>
    <property type="evidence" value="ECO:0007669"/>
    <property type="project" value="UniProtKB-KW"/>
</dbReference>
<organism evidence="3">
    <name type="scientific">marine metagenome</name>
    <dbReference type="NCBI Taxonomy" id="408172"/>
    <lineage>
        <taxon>unclassified sequences</taxon>
        <taxon>metagenomes</taxon>
        <taxon>ecological metagenomes</taxon>
    </lineage>
</organism>
<sequence length="283" mass="31379">MTINDNKIIFGHSPDADDAFMFFAMERKYVEIPGFTIGHHMEDIESLNILAKSGKLPVTAISAARYPDVAEHYRIMSCGASVGRNYGPMVVSTEILTESDLDYKKIAVPGRFTTSWLLFQIFGPNNCEPLFMEFDDVGAAVKDGRADAGILLHEGQILYEKQGFHGVMSLGEKWHQATGLPIPLGVDLVSRHINDELAQQLANASLASINYARDHEDEALEYALSFGRGIDSDDGKKFVRMYVNEDTVDMGQEGRDALEKLFSMAVERGVITKLPKLDIVQAE</sequence>
<dbReference type="PANTHER" id="PTHR37167">
    <property type="entry name" value="1,4-DIHYDROXY-6-NAPHTOATE SYNTHASE"/>
    <property type="match status" value="1"/>
</dbReference>
<keyword evidence="1" id="KW-0474">Menaquinone biosynthesis</keyword>
<evidence type="ECO:0008006" key="4">
    <source>
        <dbReference type="Google" id="ProtNLM"/>
    </source>
</evidence>
<accession>A0A381UYM9</accession>
<reference evidence="3" key="1">
    <citation type="submission" date="2018-05" db="EMBL/GenBank/DDBJ databases">
        <authorList>
            <person name="Lanie J.A."/>
            <person name="Ng W.-L."/>
            <person name="Kazmierczak K.M."/>
            <person name="Andrzejewski T.M."/>
            <person name="Davidsen T.M."/>
            <person name="Wayne K.J."/>
            <person name="Tettelin H."/>
            <person name="Glass J.I."/>
            <person name="Rusch D."/>
            <person name="Podicherti R."/>
            <person name="Tsui H.-C.T."/>
            <person name="Winkler M.E."/>
        </authorList>
    </citation>
    <scope>NUCLEOTIDE SEQUENCE</scope>
</reference>
<dbReference type="Gene3D" id="3.40.190.10">
    <property type="entry name" value="Periplasmic binding protein-like II"/>
    <property type="match status" value="2"/>
</dbReference>
<name>A0A381UYM9_9ZZZZ</name>
<proteinExistence type="inferred from homology"/>
<gene>
    <name evidence="3" type="ORF">METZ01_LOCUS86096</name>
</gene>
<dbReference type="SUPFAM" id="SSF53850">
    <property type="entry name" value="Periplasmic binding protein-like II"/>
    <property type="match status" value="1"/>
</dbReference>
<dbReference type="PANTHER" id="PTHR37167:SF1">
    <property type="entry name" value="1,4-DIHYDROXY-6-NAPHTOATE SYNTHASE"/>
    <property type="match status" value="1"/>
</dbReference>
<dbReference type="GO" id="GO:0016829">
    <property type="term" value="F:lyase activity"/>
    <property type="evidence" value="ECO:0007669"/>
    <property type="project" value="UniProtKB-KW"/>
</dbReference>
<evidence type="ECO:0000256" key="2">
    <source>
        <dbReference type="ARBA" id="ARBA00023239"/>
    </source>
</evidence>
<dbReference type="EMBL" id="UINC01007423">
    <property type="protein sequence ID" value="SVA33242.1"/>
    <property type="molecule type" value="Genomic_DNA"/>
</dbReference>
<evidence type="ECO:0000256" key="1">
    <source>
        <dbReference type="ARBA" id="ARBA00022428"/>
    </source>
</evidence>
<protein>
    <recommendedName>
        <fullName evidence="4">1,4-dihydroxy-6-naphtoate synthase</fullName>
    </recommendedName>
</protein>
<dbReference type="HAMAP" id="MF_00996">
    <property type="entry name" value="MqnD"/>
    <property type="match status" value="1"/>
</dbReference>
<evidence type="ECO:0000313" key="3">
    <source>
        <dbReference type="EMBL" id="SVA33242.1"/>
    </source>
</evidence>
<dbReference type="InterPro" id="IPR030869">
    <property type="entry name" value="MqnD"/>
</dbReference>
<dbReference type="AlphaFoldDB" id="A0A381UYM9"/>